<evidence type="ECO:0000313" key="8">
    <source>
        <dbReference type="Proteomes" id="UP000027997"/>
    </source>
</evidence>
<dbReference type="EC" id="3.5.1.-" evidence="6"/>
<dbReference type="Proteomes" id="UP000027997">
    <property type="component" value="Unassembled WGS sequence"/>
</dbReference>
<keyword evidence="4 6" id="KW-0460">Magnesium</keyword>
<dbReference type="PANTHER" id="PTHR31609">
    <property type="entry name" value="YDJC DEACETYLASE FAMILY MEMBER"/>
    <property type="match status" value="1"/>
</dbReference>
<dbReference type="GO" id="GO:0046872">
    <property type="term" value="F:metal ion binding"/>
    <property type="evidence" value="ECO:0007669"/>
    <property type="project" value="UniProtKB-KW"/>
</dbReference>
<dbReference type="HAMAP" id="MF_01246">
    <property type="entry name" value="COD"/>
    <property type="match status" value="1"/>
</dbReference>
<dbReference type="eggNOG" id="COG3394">
    <property type="taxonomic scope" value="Bacteria"/>
</dbReference>
<comment type="function">
    <text evidence="6">Probably catalyzes the deacetylation of acetylated carbohydrates an important step in the degradation of oligosaccharides.</text>
</comment>
<keyword evidence="2 6" id="KW-0479">Metal-binding</keyword>
<organism evidence="7 8">
    <name type="scientific">Endozoicomonas elysicola</name>
    <dbReference type="NCBI Taxonomy" id="305900"/>
    <lineage>
        <taxon>Bacteria</taxon>
        <taxon>Pseudomonadati</taxon>
        <taxon>Pseudomonadota</taxon>
        <taxon>Gammaproteobacteria</taxon>
        <taxon>Oceanospirillales</taxon>
        <taxon>Endozoicomonadaceae</taxon>
        <taxon>Endozoicomonas</taxon>
    </lineage>
</organism>
<evidence type="ECO:0000256" key="6">
    <source>
        <dbReference type="HAMAP-Rule" id="MF_01246"/>
    </source>
</evidence>
<dbReference type="STRING" id="305900.GV64_21990"/>
<evidence type="ECO:0000256" key="5">
    <source>
        <dbReference type="ARBA" id="ARBA00023277"/>
    </source>
</evidence>
<dbReference type="GO" id="GO:0000272">
    <property type="term" value="P:polysaccharide catabolic process"/>
    <property type="evidence" value="ECO:0007669"/>
    <property type="project" value="InterPro"/>
</dbReference>
<comment type="caution">
    <text evidence="7">The sequence shown here is derived from an EMBL/GenBank/DDBJ whole genome shotgun (WGS) entry which is preliminary data.</text>
</comment>
<comment type="cofactor">
    <cofactor evidence="1 6">
        <name>Mg(2+)</name>
        <dbReference type="ChEBI" id="CHEBI:18420"/>
    </cofactor>
</comment>
<evidence type="ECO:0000256" key="4">
    <source>
        <dbReference type="ARBA" id="ARBA00022842"/>
    </source>
</evidence>
<evidence type="ECO:0000256" key="3">
    <source>
        <dbReference type="ARBA" id="ARBA00022801"/>
    </source>
</evidence>
<reference evidence="7 8" key="1">
    <citation type="submission" date="2014-06" db="EMBL/GenBank/DDBJ databases">
        <title>Whole Genome Sequences of Three Symbiotic Endozoicomonas Bacteria.</title>
        <authorList>
            <person name="Neave M.J."/>
            <person name="Apprill A."/>
            <person name="Voolstra C.R."/>
        </authorList>
    </citation>
    <scope>NUCLEOTIDE SEQUENCE [LARGE SCALE GENOMIC DNA]</scope>
    <source>
        <strain evidence="7 8">DSM 22380</strain>
    </source>
</reference>
<dbReference type="SUPFAM" id="SSF88713">
    <property type="entry name" value="Glycoside hydrolase/deacetylase"/>
    <property type="match status" value="1"/>
</dbReference>
<name>A0A081KFV6_9GAMM</name>
<protein>
    <recommendedName>
        <fullName evidence="6">Carbohydrate deacetylase</fullName>
        <ecNumber evidence="6">3.5.1.-</ecNumber>
    </recommendedName>
</protein>
<dbReference type="NCBIfam" id="NF002559">
    <property type="entry name" value="PRK02134.1"/>
    <property type="match status" value="1"/>
</dbReference>
<dbReference type="InterPro" id="IPR011330">
    <property type="entry name" value="Glyco_hydro/deAcase_b/a-brl"/>
</dbReference>
<dbReference type="InterPro" id="IPR022948">
    <property type="entry name" value="COD_ChbG_bac"/>
</dbReference>
<keyword evidence="5 6" id="KW-0119">Carbohydrate metabolism</keyword>
<keyword evidence="8" id="KW-1185">Reference proteome</keyword>
<dbReference type="AlphaFoldDB" id="A0A081KFV6"/>
<comment type="subunit">
    <text evidence="6">Homodimer.</text>
</comment>
<dbReference type="PANTHER" id="PTHR31609:SF1">
    <property type="entry name" value="CARBOHYDRATE DEACETYLASE"/>
    <property type="match status" value="1"/>
</dbReference>
<evidence type="ECO:0000256" key="2">
    <source>
        <dbReference type="ARBA" id="ARBA00022723"/>
    </source>
</evidence>
<gene>
    <name evidence="7" type="ORF">GV64_21990</name>
</gene>
<dbReference type="EMBL" id="JOJP01000001">
    <property type="protein sequence ID" value="KEI73032.1"/>
    <property type="molecule type" value="Genomic_DNA"/>
</dbReference>
<dbReference type="GO" id="GO:0016811">
    <property type="term" value="F:hydrolase activity, acting on carbon-nitrogen (but not peptide) bonds, in linear amides"/>
    <property type="evidence" value="ECO:0007669"/>
    <property type="project" value="UniProtKB-UniRule"/>
</dbReference>
<feature type="binding site" evidence="6">
    <location>
        <position position="123"/>
    </location>
    <ligand>
        <name>Mg(2+)</name>
        <dbReference type="ChEBI" id="CHEBI:18420"/>
    </ligand>
</feature>
<feature type="binding site" evidence="6">
    <location>
        <position position="59"/>
    </location>
    <ligand>
        <name>Mg(2+)</name>
        <dbReference type="ChEBI" id="CHEBI:18420"/>
    </ligand>
</feature>
<sequence>MKLIVNADDFGLTRGVNLGIIEAFQQGIVRSTTLMVGMPAERHAAELAKLNPGLKVGIHLRLTAGTPMAENVPTLLDQTGKLQNQSQFWDNQSMNSQEIERELRAQIEHFLSLGVQLSHMDGHHHCHRHALVAPIARKLSEEYRVPLRPENEMTQYQGKSLGFSDKFYGDSLTGENLLDIVRQYLGRVQVLELMAHPALIDEPLLKASGYATARTRELAILTDPSLLEALGGMGVTISDYSCLQD</sequence>
<dbReference type="InterPro" id="IPR006879">
    <property type="entry name" value="YdjC-like"/>
</dbReference>
<proteinExistence type="inferred from homology"/>
<comment type="similarity">
    <text evidence="6">Belongs to the YdjC deacetylase family.</text>
</comment>
<dbReference type="RefSeq" id="WP_020581748.1">
    <property type="nucleotide sequence ID" value="NZ_JOJP01000001.1"/>
</dbReference>
<dbReference type="Gene3D" id="3.20.20.370">
    <property type="entry name" value="Glycoside hydrolase/deacetylase"/>
    <property type="match status" value="1"/>
</dbReference>
<keyword evidence="3 6" id="KW-0378">Hydrolase</keyword>
<dbReference type="GO" id="GO:0019213">
    <property type="term" value="F:deacetylase activity"/>
    <property type="evidence" value="ECO:0007669"/>
    <property type="project" value="TreeGrafter"/>
</dbReference>
<accession>A0A081KFV6</accession>
<evidence type="ECO:0000313" key="7">
    <source>
        <dbReference type="EMBL" id="KEI73032.1"/>
    </source>
</evidence>
<dbReference type="Pfam" id="PF04794">
    <property type="entry name" value="YdjC"/>
    <property type="match status" value="1"/>
</dbReference>
<evidence type="ECO:0000256" key="1">
    <source>
        <dbReference type="ARBA" id="ARBA00001946"/>
    </source>
</evidence>
<dbReference type="CDD" id="cd10803">
    <property type="entry name" value="YdjC_EF3048_like"/>
    <property type="match status" value="1"/>
</dbReference>